<evidence type="ECO:0000259" key="7">
    <source>
        <dbReference type="PROSITE" id="PS50090"/>
    </source>
</evidence>
<feature type="region of interest" description="Disordered" evidence="6">
    <location>
        <begin position="1432"/>
        <end position="1466"/>
    </location>
</feature>
<dbReference type="PROSITE" id="PS51194">
    <property type="entry name" value="HELICASE_CTER"/>
    <property type="match status" value="1"/>
</dbReference>
<dbReference type="Gene3D" id="1.20.120.850">
    <property type="entry name" value="SWI2/SNF2 ATPases, N-terminal domain"/>
    <property type="match status" value="1"/>
</dbReference>
<evidence type="ECO:0000256" key="4">
    <source>
        <dbReference type="ARBA" id="ARBA00023242"/>
    </source>
</evidence>
<evidence type="ECO:0000259" key="9">
    <source>
        <dbReference type="PROSITE" id="PS51194"/>
    </source>
</evidence>
<dbReference type="Gene3D" id="3.40.50.10810">
    <property type="entry name" value="Tandem AAA-ATPase domain"/>
    <property type="match status" value="1"/>
</dbReference>
<feature type="region of interest" description="Disordered" evidence="6">
    <location>
        <begin position="536"/>
        <end position="578"/>
    </location>
</feature>
<dbReference type="SMART" id="SM00487">
    <property type="entry name" value="DEXDc"/>
    <property type="match status" value="1"/>
</dbReference>
<dbReference type="CDD" id="cd00167">
    <property type="entry name" value="SANT"/>
    <property type="match status" value="1"/>
</dbReference>
<dbReference type="GO" id="GO:0006325">
    <property type="term" value="P:chromatin organization"/>
    <property type="evidence" value="ECO:0007669"/>
    <property type="project" value="UniProtKB-KW"/>
</dbReference>
<keyword evidence="5" id="KW-0175">Coiled coil</keyword>
<dbReference type="SMART" id="SM00573">
    <property type="entry name" value="HSA"/>
    <property type="match status" value="1"/>
</dbReference>
<evidence type="ECO:0000256" key="1">
    <source>
        <dbReference type="ARBA" id="ARBA00004123"/>
    </source>
</evidence>
<feature type="compositionally biased region" description="Basic and acidic residues" evidence="6">
    <location>
        <begin position="751"/>
        <end position="763"/>
    </location>
</feature>
<dbReference type="GO" id="GO:0035267">
    <property type="term" value="C:NuA4 histone acetyltransferase complex"/>
    <property type="evidence" value="ECO:0007669"/>
    <property type="project" value="TreeGrafter"/>
</dbReference>
<dbReference type="GO" id="GO:0006281">
    <property type="term" value="P:DNA repair"/>
    <property type="evidence" value="ECO:0007669"/>
    <property type="project" value="TreeGrafter"/>
</dbReference>
<feature type="domain" description="Helicase ATP-binding" evidence="8">
    <location>
        <begin position="1051"/>
        <end position="1216"/>
    </location>
</feature>
<keyword evidence="2" id="KW-0378">Hydrolase</keyword>
<dbReference type="PROSITE" id="PS50090">
    <property type="entry name" value="MYB_LIKE"/>
    <property type="match status" value="1"/>
</dbReference>
<dbReference type="Gene3D" id="1.10.10.60">
    <property type="entry name" value="Homeodomain-like"/>
    <property type="match status" value="1"/>
</dbReference>
<dbReference type="Pfam" id="PF15790">
    <property type="entry name" value="EP400_N"/>
    <property type="match status" value="1"/>
</dbReference>
<dbReference type="InterPro" id="IPR031575">
    <property type="entry name" value="EP400_N"/>
</dbReference>
<feature type="domain" description="Helicase C-terminal" evidence="9">
    <location>
        <begin position="1759"/>
        <end position="1916"/>
    </location>
</feature>
<comment type="subcellular location">
    <subcellularLocation>
        <location evidence="1">Nucleus</location>
    </subcellularLocation>
</comment>
<feature type="compositionally biased region" description="Polar residues" evidence="6">
    <location>
        <begin position="684"/>
        <end position="705"/>
    </location>
</feature>
<feature type="region of interest" description="Disordered" evidence="6">
    <location>
        <begin position="1"/>
        <end position="65"/>
    </location>
</feature>
<dbReference type="PROSITE" id="PS51192">
    <property type="entry name" value="HELICASE_ATP_BIND_1"/>
    <property type="match status" value="1"/>
</dbReference>
<dbReference type="GO" id="GO:0003682">
    <property type="term" value="F:chromatin binding"/>
    <property type="evidence" value="ECO:0007669"/>
    <property type="project" value="TreeGrafter"/>
</dbReference>
<dbReference type="InterPro" id="IPR038718">
    <property type="entry name" value="SNF2-like_sf"/>
</dbReference>
<keyword evidence="12" id="KW-1185">Reference proteome</keyword>
<dbReference type="InterPro" id="IPR000330">
    <property type="entry name" value="SNF2_N"/>
</dbReference>
<dbReference type="CDD" id="cd18793">
    <property type="entry name" value="SF2_C_SNF"/>
    <property type="match status" value="1"/>
</dbReference>
<dbReference type="PANTHER" id="PTHR46459:SF1">
    <property type="entry name" value="E1A-BINDING PROTEIN P400"/>
    <property type="match status" value="1"/>
</dbReference>
<evidence type="ECO:0000256" key="6">
    <source>
        <dbReference type="SAM" id="MobiDB-lite"/>
    </source>
</evidence>
<name>A0A8C4Z6J8_GADMO</name>
<dbReference type="Ensembl" id="ENSGMOT00000007586.2">
    <property type="protein sequence ID" value="ENSGMOP00000007375.2"/>
    <property type="gene ID" value="ENSGMOG00000006874.2"/>
</dbReference>
<feature type="compositionally biased region" description="Polar residues" evidence="6">
    <location>
        <begin position="712"/>
        <end position="731"/>
    </location>
</feature>
<feature type="compositionally biased region" description="Low complexity" evidence="6">
    <location>
        <begin position="28"/>
        <end position="65"/>
    </location>
</feature>
<feature type="domain" description="HSA" evidence="10">
    <location>
        <begin position="783"/>
        <end position="855"/>
    </location>
</feature>
<evidence type="ECO:0000259" key="8">
    <source>
        <dbReference type="PROSITE" id="PS51192"/>
    </source>
</evidence>
<dbReference type="InterPro" id="IPR049730">
    <property type="entry name" value="SNF2/RAD54-like_C"/>
</dbReference>
<dbReference type="PANTHER" id="PTHR46459">
    <property type="entry name" value="E1A-BINDING PROTEIN P400-RELATED"/>
    <property type="match status" value="1"/>
</dbReference>
<evidence type="ECO:0000256" key="3">
    <source>
        <dbReference type="ARBA" id="ARBA00022853"/>
    </source>
</evidence>
<evidence type="ECO:0000256" key="2">
    <source>
        <dbReference type="ARBA" id="ARBA00022801"/>
    </source>
</evidence>
<keyword evidence="3" id="KW-0156">Chromatin regulator</keyword>
<dbReference type="Proteomes" id="UP000694546">
    <property type="component" value="Chromosome 6"/>
</dbReference>
<sequence>MHHGSGQQNVQRQLQRAKSVSGTEAEEQQQPTTAAVTQQQAAINHPQSPLTTFTSAASPSAPQSPNYQIIMSRSPVTGQNMNITLQNMGQMVTGNQQITLTPLPIQNPASPGFQHATQQWRFEHAPSYLQVTSPLPQPIQPQSPTQHSPVPLQGIARPGAPTTALGVCGQSPTRFVDAGMLVRLGSPPASSHFVYQDGTGIAQITSATAGQVQLASPGAPGSIRERRLSQPHSQTGGTIHHHGPQSPVATGTALPNLGSPGHITTSNLPPQISSIIQGQLARPLFEKNAQSMVTGMGAPGTGSFTVPSSIPTSSPALISPTQGLPNQSLTPTTSVTMGMKKQTPKKLEEIAPSNPEVAHLRKQCLEHHSKKMESLKEVFKEYLIELFFLQHLQGNMMDYMAFKKKPCVPLYTYLRQNDLDLEDEEEDEEQSEVINDEVKVGTGKDGQAVTPVAIATQLPANVSAAFPTQFQVTAHAGPGGSNPGDMDAFKRQQVQADQAKRSRMEVGRHGLIFQHPGVSPLGSAGVPLQQLMPTAQGGMPPNPQSVHIAGQKPNPQQYDPSKGPPVQNAASLHTPPPQLPGRLPQGAMPMAGLPMTLSQQPQLLDSLAQAGGQLQAQVKVHAAGQLLAAVNPHAQLQAQLQQQQLQPSLHLQIQAQQHTFTTTVALSRPATDGAQPVQRIASNTLPMSSMSPALATTNSVASPHTASPLRPQASTVNPGTQSKLAGTNGTSAVKLGGFGQTPGMQSSQEGSQDKQVEQAKLESQVHQRISELRKEGQWSASRLPKLMDASRPKSHWDYLLEEMQWMAADFAQERRWKEAAAKKLVRTCARHHQEKKLSAERSKKEEEMHLRHIASTIAREVEFFWANIEQVVEIKLQFEIYDKRLKMLSLQKASGVDEESTIEEQEAAEDEAEHKAELADLNKDAEMPLEALVKQYAGAYADGFDWPQLSPQSDEEYMDDTEEMEWPESSSPEEVAIDSLLSVEQYRGADKASSTGSDGKAIRDIAEVAAATEVLLPKGSARTTSTSRSPAPVLLHGALREYQQIGVDWMVNLHKKHLNGILADETGLGKTVQTVAYMAQLAGQEGIWGPHLVVVRTCKLLTWEMEFKRWCPGLKILLYLGSARERRAKRTWWNEANSFHVVLTSYKLLFKDHSHFLRRSWRHLVLDEVQHIKNLTEKHWETIFSLKSEQRLLLINTPLQNTLKELWTMVHFLLPGITRRYSDFPVKAGTDQNQDYCHKLVIRLHRMIQPFILRRSKRDVEKQLPKKYEHILKCRLSSRQKSLYEDILTQPGAQEALKTGHFVSVLQVLMQLQRVCNHPALVAPREASSSYVCPSLEYSTPSLVLGALHKDPWETADLSIFDLIGNENRLTRYQTEAIPKLKISQQLIEEIHSAPDPPARPKACKIKPMRLFQPVQYGTKPEGRLVAITSTAAPRPPTTTPANTSVATTVSQPAQARGKSPVTTTASAQGGDVVKIAQLANTAGRISQPETPVTLQFQGNKFTLSPSQLRQLTTGQPLQLQGTLGNILQIVSAPGQQILRPQGSMVMQTVAQTPSLSNASPAAPPNPSSVPAAAAPAASQVRPHLPCVPCGVQEMSEEKSQALKERLGRLFLANERRCGRRVLLGADLLQACTLGPEAGPAGLPPRGWRWAGRESCVRAQHTFVGTTSHLQSSMQSEEQRLEAGHSLIKRLSCVVPAAVAPPPHLYAANPPVPYSLAKKCSSRRLTEAATPHGKALQRLASRRILPCPDLQLMQMDSGKLEAMAVLLQKLRSERRRVLIFTQMPTMLDLLEAFLDHRHLPYVRVDESLTPEERQERMKRFNRNRQVFCGILTNRCCSAVGPVFDADTIIFYDADLDPSMDARTQEWCDKIGRAKDMHIYRLESGNSIEEKLLKNGTKDLIREVAAQGTDYTLAFLTQRTIQDLFEVEASAGEKVEEFVVLHQEPSPSEAISPRVARPYIQALHSITLDGTEKLQEEEEEEEEEEQSKEKQEASGLKEEALEESQLKEEPAQIEELNAVMNQLTPIERYALHYLEYLQVGDDESLLKEKMECAKRSWEVQQLQKLKTEEEDQLFVEGEEDLFTYTREDAYNMEYVYDAEDGHTEIMPLWTPPTPPQDDNDIYIDSVMCLMYDAAPMPEAKLPPVYVRKEHKRLKMDPSAARKKKKGHGETVIPPRSLFEKASMLKVRREGKDQKKNFSLKQQAPFAKPLPSLVKPAMETGQDNPEWLISEDWALLQAVKQLLELPLNLTIVSPAHTPNWDLVSDVVNSCSRIYRSPKQCRNRYENVIIPREEGKLMYEANPKKKTKSIYKSKNSRPLRTCQIYTQDDNATQIQLYNSRFELMKIIASKRSPPIKPLLGMNPFQKNPKHASVLAESGISYDKPLPPIQVASQRAERIAKEKKALAEQQRAQQLAQQQQVGAGVTPAVPGQAQAAVPGQTGTAGVSQAAAVAAAAAVPSAAVLVSITVGGIVNTVAGVPQSPFQANKRLPSPVISGTLSPVAGAGPQVHAQQRVTAAPAEVVAIATGQAVRAGAAVTASSVVTTTLSSAQSQTRSLVTQVTPAAGMQLPQSKPLTQAHIQMLRQQHHQAPPPQIKGVGKPQLHKQKLQLSQQGATVGVAGPQAGAQVQPSQAGAQLGPGAASRTGAVLTGTTVAGLQVARLARMPTQGQVQVQVGQTAQVTLTKPPVVSVPAVVSSGGVTALPVTVAGLSVAIGPAQKAGGAVLTSPFPQMQQVQQQQLLLKKQQQLQQAAAAQQKAGQPQQAQATAQQKMAAAIQTQTVTMTQASATAQVQMIPAVTATAQVVQQKILQQQQVVTVAPQIQTPPPHSPAHQAPAATDPLGGQPAQVPGAKGPARQGGVRAKAPAKPSGGGS</sequence>
<dbReference type="GO" id="GO:0005524">
    <property type="term" value="F:ATP binding"/>
    <property type="evidence" value="ECO:0007669"/>
    <property type="project" value="UniProtKB-KW"/>
</dbReference>
<dbReference type="PROSITE" id="PS51204">
    <property type="entry name" value="HSA"/>
    <property type="match status" value="1"/>
</dbReference>
<evidence type="ECO:0000256" key="5">
    <source>
        <dbReference type="SAM" id="Coils"/>
    </source>
</evidence>
<evidence type="ECO:0000259" key="10">
    <source>
        <dbReference type="PROSITE" id="PS51204"/>
    </source>
</evidence>
<feature type="compositionally biased region" description="Polar residues" evidence="6">
    <location>
        <begin position="1"/>
        <end position="22"/>
    </location>
</feature>
<feature type="region of interest" description="Disordered" evidence="6">
    <location>
        <begin position="684"/>
        <end position="763"/>
    </location>
</feature>
<dbReference type="GO" id="GO:0016787">
    <property type="term" value="F:hydrolase activity"/>
    <property type="evidence" value="ECO:0007669"/>
    <property type="project" value="UniProtKB-KW"/>
</dbReference>
<dbReference type="GO" id="GO:0003677">
    <property type="term" value="F:DNA binding"/>
    <property type="evidence" value="ECO:0007669"/>
    <property type="project" value="UniProtKB-KW"/>
</dbReference>
<dbReference type="GeneTree" id="ENSGT00940000154764"/>
<organism evidence="11 12">
    <name type="scientific">Gadus morhua</name>
    <name type="common">Atlantic cod</name>
    <dbReference type="NCBI Taxonomy" id="8049"/>
    <lineage>
        <taxon>Eukaryota</taxon>
        <taxon>Metazoa</taxon>
        <taxon>Chordata</taxon>
        <taxon>Craniata</taxon>
        <taxon>Vertebrata</taxon>
        <taxon>Euteleostomi</taxon>
        <taxon>Actinopterygii</taxon>
        <taxon>Neopterygii</taxon>
        <taxon>Teleostei</taxon>
        <taxon>Neoteleostei</taxon>
        <taxon>Acanthomorphata</taxon>
        <taxon>Zeiogadaria</taxon>
        <taxon>Gadariae</taxon>
        <taxon>Gadiformes</taxon>
        <taxon>Gadoidei</taxon>
        <taxon>Gadidae</taxon>
        <taxon>Gadus</taxon>
    </lineage>
</organism>
<evidence type="ECO:0000313" key="12">
    <source>
        <dbReference type="Proteomes" id="UP000694546"/>
    </source>
</evidence>
<dbReference type="InterPro" id="IPR001005">
    <property type="entry name" value="SANT/Myb"/>
</dbReference>
<dbReference type="InterPro" id="IPR014001">
    <property type="entry name" value="Helicase_ATP-bd"/>
</dbReference>
<reference evidence="11" key="2">
    <citation type="submission" date="2025-09" db="UniProtKB">
        <authorList>
            <consortium name="Ensembl"/>
        </authorList>
    </citation>
    <scope>IDENTIFICATION</scope>
</reference>
<feature type="region of interest" description="Disordered" evidence="6">
    <location>
        <begin position="1553"/>
        <end position="1577"/>
    </location>
</feature>
<feature type="compositionally biased region" description="Low complexity" evidence="6">
    <location>
        <begin position="1440"/>
        <end position="1451"/>
    </location>
</feature>
<dbReference type="GO" id="GO:0004386">
    <property type="term" value="F:helicase activity"/>
    <property type="evidence" value="ECO:0007669"/>
    <property type="project" value="UniProtKB-KW"/>
</dbReference>
<reference evidence="11" key="1">
    <citation type="submission" date="2025-08" db="UniProtKB">
        <authorList>
            <consortium name="Ensembl"/>
        </authorList>
    </citation>
    <scope>IDENTIFICATION</scope>
</reference>
<evidence type="ECO:0000313" key="11">
    <source>
        <dbReference type="Ensembl" id="ENSGMOP00000007375.2"/>
    </source>
</evidence>
<dbReference type="InterPro" id="IPR001650">
    <property type="entry name" value="Helicase_C-like"/>
</dbReference>
<dbReference type="Pfam" id="PF00176">
    <property type="entry name" value="SNF2-rel_dom"/>
    <property type="match status" value="1"/>
</dbReference>
<accession>A0A8C4Z6J8</accession>
<dbReference type="GO" id="GO:0000812">
    <property type="term" value="C:Swr1 complex"/>
    <property type="evidence" value="ECO:0007669"/>
    <property type="project" value="TreeGrafter"/>
</dbReference>
<proteinExistence type="predicted"/>
<dbReference type="SUPFAM" id="SSF52540">
    <property type="entry name" value="P-loop containing nucleoside triphosphate hydrolases"/>
    <property type="match status" value="2"/>
</dbReference>
<dbReference type="OMA" id="YGEDCRG"/>
<feature type="coiled-coil region" evidence="5">
    <location>
        <begin position="2385"/>
        <end position="2415"/>
    </location>
</feature>
<dbReference type="Pfam" id="PF00271">
    <property type="entry name" value="Helicase_C"/>
    <property type="match status" value="1"/>
</dbReference>
<feature type="region of interest" description="Disordered" evidence="6">
    <location>
        <begin position="1967"/>
        <end position="2007"/>
    </location>
</feature>
<dbReference type="InterPro" id="IPR014012">
    <property type="entry name" value="HSA_dom"/>
</dbReference>
<dbReference type="InterPro" id="IPR027417">
    <property type="entry name" value="P-loop_NTPase"/>
</dbReference>
<feature type="domain" description="Myb-like" evidence="7">
    <location>
        <begin position="2217"/>
        <end position="2286"/>
    </location>
</feature>
<feature type="compositionally biased region" description="Acidic residues" evidence="6">
    <location>
        <begin position="1974"/>
        <end position="1985"/>
    </location>
</feature>
<keyword evidence="4" id="KW-0539">Nucleus</keyword>
<dbReference type="Pfam" id="PF07529">
    <property type="entry name" value="HSA"/>
    <property type="match status" value="1"/>
</dbReference>
<feature type="region of interest" description="Disordered" evidence="6">
    <location>
        <begin position="214"/>
        <end position="266"/>
    </location>
</feature>
<feature type="region of interest" description="Disordered" evidence="6">
    <location>
        <begin position="2817"/>
        <end position="2869"/>
    </location>
</feature>
<feature type="compositionally biased region" description="Basic and acidic residues" evidence="6">
    <location>
        <begin position="1986"/>
        <end position="2007"/>
    </location>
</feature>
<dbReference type="Gene3D" id="3.40.50.300">
    <property type="entry name" value="P-loop containing nucleotide triphosphate hydrolases"/>
    <property type="match status" value="1"/>
</dbReference>
<protein>
    <submittedName>
        <fullName evidence="11">E1A binding protein p400</fullName>
    </submittedName>
</protein>